<proteinExistence type="predicted"/>
<dbReference type="EMBL" id="CM044705">
    <property type="protein sequence ID" value="KAI5663338.1"/>
    <property type="molecule type" value="Genomic_DNA"/>
</dbReference>
<comment type="caution">
    <text evidence="1">The sequence shown here is derived from an EMBL/GenBank/DDBJ whole genome shotgun (WGS) entry which is preliminary data.</text>
</comment>
<dbReference type="Proteomes" id="UP001060085">
    <property type="component" value="Linkage Group LG05"/>
</dbReference>
<evidence type="ECO:0000313" key="1">
    <source>
        <dbReference type="EMBL" id="KAI5663338.1"/>
    </source>
</evidence>
<evidence type="ECO:0000313" key="2">
    <source>
        <dbReference type="Proteomes" id="UP001060085"/>
    </source>
</evidence>
<reference evidence="2" key="1">
    <citation type="journal article" date="2023" name="Nat. Plants">
        <title>Single-cell RNA sequencing provides a high-resolution roadmap for understanding the multicellular compartmentation of specialized metabolism.</title>
        <authorList>
            <person name="Sun S."/>
            <person name="Shen X."/>
            <person name="Li Y."/>
            <person name="Li Y."/>
            <person name="Wang S."/>
            <person name="Li R."/>
            <person name="Zhang H."/>
            <person name="Shen G."/>
            <person name="Guo B."/>
            <person name="Wei J."/>
            <person name="Xu J."/>
            <person name="St-Pierre B."/>
            <person name="Chen S."/>
            <person name="Sun C."/>
        </authorList>
    </citation>
    <scope>NUCLEOTIDE SEQUENCE [LARGE SCALE GENOMIC DNA]</scope>
</reference>
<name>A0ACC0AV75_CATRO</name>
<sequence>MEYNWSNPSWKRIKVKSKQEDYPSKLTRDFHRGSGNRFNAYGGNNRGNGYFTSRRHVGVGNFSSYDKSSGYTSYDYYGGHGRVNAKYEYYERSPYDCYEEYHHSYAFTAQDVIDIKVIHHEKKNTVPCKEEK</sequence>
<gene>
    <name evidence="1" type="ORF">M9H77_22661</name>
</gene>
<organism evidence="1 2">
    <name type="scientific">Catharanthus roseus</name>
    <name type="common">Madagascar periwinkle</name>
    <name type="synonym">Vinca rosea</name>
    <dbReference type="NCBI Taxonomy" id="4058"/>
    <lineage>
        <taxon>Eukaryota</taxon>
        <taxon>Viridiplantae</taxon>
        <taxon>Streptophyta</taxon>
        <taxon>Embryophyta</taxon>
        <taxon>Tracheophyta</taxon>
        <taxon>Spermatophyta</taxon>
        <taxon>Magnoliopsida</taxon>
        <taxon>eudicotyledons</taxon>
        <taxon>Gunneridae</taxon>
        <taxon>Pentapetalae</taxon>
        <taxon>asterids</taxon>
        <taxon>lamiids</taxon>
        <taxon>Gentianales</taxon>
        <taxon>Apocynaceae</taxon>
        <taxon>Rauvolfioideae</taxon>
        <taxon>Vinceae</taxon>
        <taxon>Catharanthinae</taxon>
        <taxon>Catharanthus</taxon>
    </lineage>
</organism>
<protein>
    <submittedName>
        <fullName evidence="1">Uncharacterized protein</fullName>
    </submittedName>
</protein>
<accession>A0ACC0AV75</accession>
<keyword evidence="2" id="KW-1185">Reference proteome</keyword>